<comment type="caution">
    <text evidence="1">The sequence shown here is derived from an EMBL/GenBank/DDBJ whole genome shotgun (WGS) entry which is preliminary data.</text>
</comment>
<proteinExistence type="predicted"/>
<reference evidence="1" key="1">
    <citation type="submission" date="2020-06" db="EMBL/GenBank/DDBJ databases">
        <authorList>
            <person name="Li T."/>
            <person name="Hu X."/>
            <person name="Zhang T."/>
            <person name="Song X."/>
            <person name="Zhang H."/>
            <person name="Dai N."/>
            <person name="Sheng W."/>
            <person name="Hou X."/>
            <person name="Wei L."/>
        </authorList>
    </citation>
    <scope>NUCLEOTIDE SEQUENCE</scope>
    <source>
        <strain evidence="1">G02</strain>
        <tissue evidence="1">Leaf</tissue>
    </source>
</reference>
<accession>A0AAW2L7T4</accession>
<reference evidence="1" key="2">
    <citation type="journal article" date="2024" name="Plant">
        <title>Genomic evolution and insights into agronomic trait innovations of Sesamum species.</title>
        <authorList>
            <person name="Miao H."/>
            <person name="Wang L."/>
            <person name="Qu L."/>
            <person name="Liu H."/>
            <person name="Sun Y."/>
            <person name="Le M."/>
            <person name="Wang Q."/>
            <person name="Wei S."/>
            <person name="Zheng Y."/>
            <person name="Lin W."/>
            <person name="Duan Y."/>
            <person name="Cao H."/>
            <person name="Xiong S."/>
            <person name="Wang X."/>
            <person name="Wei L."/>
            <person name="Li C."/>
            <person name="Ma Q."/>
            <person name="Ju M."/>
            <person name="Zhao R."/>
            <person name="Li G."/>
            <person name="Mu C."/>
            <person name="Tian Q."/>
            <person name="Mei H."/>
            <person name="Zhang T."/>
            <person name="Gao T."/>
            <person name="Zhang H."/>
        </authorList>
    </citation>
    <scope>NUCLEOTIDE SEQUENCE</scope>
    <source>
        <strain evidence="1">G02</strain>
    </source>
</reference>
<protein>
    <submittedName>
        <fullName evidence="1">Uncharacterized protein</fullName>
    </submittedName>
</protein>
<organism evidence="1">
    <name type="scientific">Sesamum radiatum</name>
    <name type="common">Black benniseed</name>
    <dbReference type="NCBI Taxonomy" id="300843"/>
    <lineage>
        <taxon>Eukaryota</taxon>
        <taxon>Viridiplantae</taxon>
        <taxon>Streptophyta</taxon>
        <taxon>Embryophyta</taxon>
        <taxon>Tracheophyta</taxon>
        <taxon>Spermatophyta</taxon>
        <taxon>Magnoliopsida</taxon>
        <taxon>eudicotyledons</taxon>
        <taxon>Gunneridae</taxon>
        <taxon>Pentapetalae</taxon>
        <taxon>asterids</taxon>
        <taxon>lamiids</taxon>
        <taxon>Lamiales</taxon>
        <taxon>Pedaliaceae</taxon>
        <taxon>Sesamum</taxon>
    </lineage>
</organism>
<sequence>MSEKLIEESAPSILDWETATSKVKGKGIGRWRRKKDGGESAAASALNTLGAPLGEGK</sequence>
<dbReference type="EMBL" id="JACGWJ010000025">
    <property type="protein sequence ID" value="KAL0315407.1"/>
    <property type="molecule type" value="Genomic_DNA"/>
</dbReference>
<name>A0AAW2L7T4_SESRA</name>
<dbReference type="AlphaFoldDB" id="A0AAW2L7T4"/>
<gene>
    <name evidence="1" type="ORF">Sradi_5418900</name>
</gene>
<evidence type="ECO:0000313" key="1">
    <source>
        <dbReference type="EMBL" id="KAL0315407.1"/>
    </source>
</evidence>